<dbReference type="EMBL" id="CAJVPU010011037">
    <property type="protein sequence ID" value="CAG8611021.1"/>
    <property type="molecule type" value="Genomic_DNA"/>
</dbReference>
<proteinExistence type="predicted"/>
<reference evidence="1" key="1">
    <citation type="submission" date="2021-06" db="EMBL/GenBank/DDBJ databases">
        <authorList>
            <person name="Kallberg Y."/>
            <person name="Tangrot J."/>
            <person name="Rosling A."/>
        </authorList>
    </citation>
    <scope>NUCLEOTIDE SEQUENCE</scope>
    <source>
        <strain evidence="1">IL203A</strain>
    </source>
</reference>
<gene>
    <name evidence="1" type="ORF">DHETER_LOCUS7636</name>
</gene>
<name>A0ACA9MSF2_9GLOM</name>
<evidence type="ECO:0000313" key="1">
    <source>
        <dbReference type="EMBL" id="CAG8611021.1"/>
    </source>
</evidence>
<organism evidence="1 2">
    <name type="scientific">Dentiscutata heterogama</name>
    <dbReference type="NCBI Taxonomy" id="1316150"/>
    <lineage>
        <taxon>Eukaryota</taxon>
        <taxon>Fungi</taxon>
        <taxon>Fungi incertae sedis</taxon>
        <taxon>Mucoromycota</taxon>
        <taxon>Glomeromycotina</taxon>
        <taxon>Glomeromycetes</taxon>
        <taxon>Diversisporales</taxon>
        <taxon>Gigasporaceae</taxon>
        <taxon>Dentiscutata</taxon>
    </lineage>
</organism>
<dbReference type="Proteomes" id="UP000789702">
    <property type="component" value="Unassembled WGS sequence"/>
</dbReference>
<sequence length="193" mass="21453">TTFATGLTNDLEPTFGFIPIHDLWGNYKGAIIVLIVSALVNSAIYFISQTKKNYFGHSDDIFKKYGNVISGGLFVIPHSTVATQFTFSDADSKPEISLARIEEIFGKDFAATAPYRAIADLLVKNLPLLIIQIIYFRSIVTYSIIPFLVLVTTSFKIILSVIQSILKILDNRKQKVGREKDEKVNAESDEVSA</sequence>
<feature type="non-terminal residue" evidence="1">
    <location>
        <position position="1"/>
    </location>
</feature>
<comment type="caution">
    <text evidence="1">The sequence shown here is derived from an EMBL/GenBank/DDBJ whole genome shotgun (WGS) entry which is preliminary data.</text>
</comment>
<evidence type="ECO:0000313" key="2">
    <source>
        <dbReference type="Proteomes" id="UP000789702"/>
    </source>
</evidence>
<accession>A0ACA9MSF2</accession>
<protein>
    <submittedName>
        <fullName evidence="1">9955_t:CDS:1</fullName>
    </submittedName>
</protein>
<keyword evidence="2" id="KW-1185">Reference proteome</keyword>